<dbReference type="Proteomes" id="UP000003806">
    <property type="component" value="Chromosome"/>
</dbReference>
<feature type="short sequence motif" description="Histidine triad motif" evidence="2 3">
    <location>
        <begin position="94"/>
        <end position="98"/>
    </location>
</feature>
<dbReference type="GO" id="GO:0016787">
    <property type="term" value="F:hydrolase activity"/>
    <property type="evidence" value="ECO:0007669"/>
    <property type="project" value="UniProtKB-KW"/>
</dbReference>
<evidence type="ECO:0000256" key="1">
    <source>
        <dbReference type="PIRSR" id="PIRSR601310-1"/>
    </source>
</evidence>
<organism evidence="5 6">
    <name type="scientific">Jonquetella anthropi DSM 22815</name>
    <dbReference type="NCBI Taxonomy" id="885272"/>
    <lineage>
        <taxon>Bacteria</taxon>
        <taxon>Thermotogati</taxon>
        <taxon>Synergistota</taxon>
        <taxon>Synergistia</taxon>
        <taxon>Synergistales</taxon>
        <taxon>Dethiosulfovibrionaceae</taxon>
        <taxon>Jonquetella</taxon>
    </lineage>
</organism>
<dbReference type="PROSITE" id="PS00892">
    <property type="entry name" value="HIT_1"/>
    <property type="match status" value="1"/>
</dbReference>
<protein>
    <submittedName>
        <fullName evidence="5">HIT family hydrolase, diadenosine tetraphosphate hydrolase</fullName>
    </submittedName>
</protein>
<evidence type="ECO:0000259" key="4">
    <source>
        <dbReference type="PROSITE" id="PS51084"/>
    </source>
</evidence>
<dbReference type="InterPro" id="IPR011146">
    <property type="entry name" value="HIT-like"/>
</dbReference>
<dbReference type="PRINTS" id="PR00332">
    <property type="entry name" value="HISTRIAD"/>
</dbReference>
<feature type="active site" description="Tele-AMP-histidine intermediate" evidence="1">
    <location>
        <position position="96"/>
    </location>
</feature>
<dbReference type="Gene3D" id="3.30.428.10">
    <property type="entry name" value="HIT-like"/>
    <property type="match status" value="1"/>
</dbReference>
<dbReference type="HOGENOM" id="CLU_056776_8_1_0"/>
<sequence>MDKCPFCGIVQGQLSAQRVYEDQDVIAFKDVAPQAPVHILVVPKAHVQSASAVEDPALWGRLMTACTLVARQLKIEDFRLVVNCGAAAGQTVPHLHVHLLAGRLLGWPPG</sequence>
<dbReference type="SUPFAM" id="SSF54197">
    <property type="entry name" value="HIT-like"/>
    <property type="match status" value="1"/>
</dbReference>
<proteinExistence type="predicted"/>
<dbReference type="eggNOG" id="COG0537">
    <property type="taxonomic scope" value="Bacteria"/>
</dbReference>
<dbReference type="PANTHER" id="PTHR23089">
    <property type="entry name" value="HISTIDINE TRIAD HIT PROTEIN"/>
    <property type="match status" value="1"/>
</dbReference>
<feature type="domain" description="HIT" evidence="4">
    <location>
        <begin position="5"/>
        <end position="110"/>
    </location>
</feature>
<accession>H0UM37</accession>
<evidence type="ECO:0000313" key="5">
    <source>
        <dbReference type="EMBL" id="EHM13613.1"/>
    </source>
</evidence>
<dbReference type="InterPro" id="IPR036265">
    <property type="entry name" value="HIT-like_sf"/>
</dbReference>
<name>H0UM37_9BACT</name>
<dbReference type="AlphaFoldDB" id="H0UM37"/>
<evidence type="ECO:0000256" key="3">
    <source>
        <dbReference type="PROSITE-ProRule" id="PRU00464"/>
    </source>
</evidence>
<gene>
    <name evidence="5" type="ORF">JonanDRAFT_1247</name>
</gene>
<reference evidence="5 6" key="1">
    <citation type="submission" date="2011-11" db="EMBL/GenBank/DDBJ databases">
        <title>The Noncontiguous Finished genome of Jonquetella anthropi DSM 22815.</title>
        <authorList>
            <consortium name="US DOE Joint Genome Institute (JGI-PGF)"/>
            <person name="Lucas S."/>
            <person name="Copeland A."/>
            <person name="Lapidus A."/>
            <person name="Glavina del Rio T."/>
            <person name="Dalin E."/>
            <person name="Tice H."/>
            <person name="Bruce D."/>
            <person name="Goodwin L."/>
            <person name="Pitluck S."/>
            <person name="Peters L."/>
            <person name="Mikhailova N."/>
            <person name="Held B."/>
            <person name="Kyrpides N."/>
            <person name="Mavromatis K."/>
            <person name="Ivanova N."/>
            <person name="Markowitz V."/>
            <person name="Cheng J.-F."/>
            <person name="Hugenholtz P."/>
            <person name="Woyke T."/>
            <person name="Wu D."/>
            <person name="Gronow S."/>
            <person name="Wellnitz S."/>
            <person name="Brambilla E."/>
            <person name="Klenk H.-P."/>
            <person name="Eisen J.A."/>
        </authorList>
    </citation>
    <scope>NUCLEOTIDE SEQUENCE [LARGE SCALE GENOMIC DNA]</scope>
    <source>
        <strain evidence="5 6">DSM 22815</strain>
    </source>
</reference>
<dbReference type="InterPro" id="IPR001310">
    <property type="entry name" value="Histidine_triad_HIT"/>
</dbReference>
<dbReference type="STRING" id="885272.JonanDRAFT_1247"/>
<dbReference type="EMBL" id="CM001376">
    <property type="protein sequence ID" value="EHM13613.1"/>
    <property type="molecule type" value="Genomic_DNA"/>
</dbReference>
<dbReference type="RefSeq" id="WP_008521693.1">
    <property type="nucleotide sequence ID" value="NZ_CM001376.1"/>
</dbReference>
<evidence type="ECO:0000256" key="2">
    <source>
        <dbReference type="PIRSR" id="PIRSR601310-3"/>
    </source>
</evidence>
<dbReference type="OrthoDB" id="9784774at2"/>
<dbReference type="Pfam" id="PF01230">
    <property type="entry name" value="HIT"/>
    <property type="match status" value="1"/>
</dbReference>
<evidence type="ECO:0000313" key="6">
    <source>
        <dbReference type="Proteomes" id="UP000003806"/>
    </source>
</evidence>
<keyword evidence="5" id="KW-0378">Hydrolase</keyword>
<dbReference type="CDD" id="cd01276">
    <property type="entry name" value="PKCI_related"/>
    <property type="match status" value="1"/>
</dbReference>
<dbReference type="PROSITE" id="PS51084">
    <property type="entry name" value="HIT_2"/>
    <property type="match status" value="1"/>
</dbReference>
<dbReference type="InterPro" id="IPR019808">
    <property type="entry name" value="Histidine_triad_CS"/>
</dbReference>
<keyword evidence="6" id="KW-1185">Reference proteome</keyword>